<evidence type="ECO:0000313" key="2">
    <source>
        <dbReference type="Proteomes" id="UP000250140"/>
    </source>
</evidence>
<dbReference type="EMBL" id="KV748879">
    <property type="protein sequence ID" value="OCL12432.1"/>
    <property type="molecule type" value="Genomic_DNA"/>
</dbReference>
<sequence length="437" mass="45969">STTLLIGKTNEISAGRVGVGIPTVTSYKGQAGTGIVWMTDPNASIRAWSTVPNNGILQPLRIPQVGGAVKFQRPSFGNTRLYTTDSTACPGRRSNRYITCTANIAITQLLGMTVGDSHFQVSNSSLPTGKLNAGQTFNIPVTWNLTNTKVSNSASASLGTVTPGIVSTPLTITTVNGVAGYTTSLPVSLFGTEVSQAPFLSLSPPTIAFAAITLGIAGESITTTATFSISNTGNRTMKIIDYAYTYNDTSDPSAVWYNATQYSNGTWDLGTGIYSSDLPTIGTNFSTSYSQVVDTSFTPILGTGLYMAYLMAYTNGGNKLITLEGSASTAPVANISFNNSENGWDDVTKDLNPLYDFGPVLAGNSSITQVGICNAGGSTLEITKSKPPSGVLRAEYPGSELSESQTIQPGNCAHAHVIFSPNAEPVDVWDSYILLYL</sequence>
<evidence type="ECO:0000313" key="1">
    <source>
        <dbReference type="EMBL" id="OCL12432.1"/>
    </source>
</evidence>
<gene>
    <name evidence="1" type="ORF">AOQ84DRAFT_419738</name>
</gene>
<dbReference type="Gene3D" id="2.60.40.10">
    <property type="entry name" value="Immunoglobulins"/>
    <property type="match status" value="1"/>
</dbReference>
<reference evidence="1 2" key="1">
    <citation type="journal article" date="2016" name="Nat. Commun.">
        <title>Ectomycorrhizal ecology is imprinted in the genome of the dominant symbiotic fungus Cenococcum geophilum.</title>
        <authorList>
            <consortium name="DOE Joint Genome Institute"/>
            <person name="Peter M."/>
            <person name="Kohler A."/>
            <person name="Ohm R.A."/>
            <person name="Kuo A."/>
            <person name="Krutzmann J."/>
            <person name="Morin E."/>
            <person name="Arend M."/>
            <person name="Barry K.W."/>
            <person name="Binder M."/>
            <person name="Choi C."/>
            <person name="Clum A."/>
            <person name="Copeland A."/>
            <person name="Grisel N."/>
            <person name="Haridas S."/>
            <person name="Kipfer T."/>
            <person name="LaButti K."/>
            <person name="Lindquist E."/>
            <person name="Lipzen A."/>
            <person name="Maire R."/>
            <person name="Meier B."/>
            <person name="Mihaltcheva S."/>
            <person name="Molinier V."/>
            <person name="Murat C."/>
            <person name="Poggeler S."/>
            <person name="Quandt C.A."/>
            <person name="Sperisen C."/>
            <person name="Tritt A."/>
            <person name="Tisserant E."/>
            <person name="Crous P.W."/>
            <person name="Henrissat B."/>
            <person name="Nehls U."/>
            <person name="Egli S."/>
            <person name="Spatafora J.W."/>
            <person name="Grigoriev I.V."/>
            <person name="Martin F.M."/>
        </authorList>
    </citation>
    <scope>NUCLEOTIDE SEQUENCE [LARGE SCALE GENOMIC DNA]</scope>
    <source>
        <strain evidence="1 2">CBS 207.34</strain>
    </source>
</reference>
<dbReference type="OrthoDB" id="5985073at2759"/>
<accession>A0A8E2F898</accession>
<dbReference type="Proteomes" id="UP000250140">
    <property type="component" value="Unassembled WGS sequence"/>
</dbReference>
<feature type="non-terminal residue" evidence="1">
    <location>
        <position position="437"/>
    </location>
</feature>
<keyword evidence="2" id="KW-1185">Reference proteome</keyword>
<name>A0A8E2F898_9PEZI</name>
<protein>
    <recommendedName>
        <fullName evidence="3">Choice-of-anchor D domain-containing protein</fullName>
    </recommendedName>
</protein>
<organism evidence="1 2">
    <name type="scientific">Glonium stellatum</name>
    <dbReference type="NCBI Taxonomy" id="574774"/>
    <lineage>
        <taxon>Eukaryota</taxon>
        <taxon>Fungi</taxon>
        <taxon>Dikarya</taxon>
        <taxon>Ascomycota</taxon>
        <taxon>Pezizomycotina</taxon>
        <taxon>Dothideomycetes</taxon>
        <taxon>Pleosporomycetidae</taxon>
        <taxon>Gloniales</taxon>
        <taxon>Gloniaceae</taxon>
        <taxon>Glonium</taxon>
    </lineage>
</organism>
<evidence type="ECO:0008006" key="3">
    <source>
        <dbReference type="Google" id="ProtNLM"/>
    </source>
</evidence>
<dbReference type="InterPro" id="IPR013783">
    <property type="entry name" value="Ig-like_fold"/>
</dbReference>
<dbReference type="AlphaFoldDB" id="A0A8E2F898"/>
<proteinExistence type="predicted"/>